<name>A0ABX1VCK8_9PLAN</name>
<dbReference type="Proteomes" id="UP000609651">
    <property type="component" value="Unassembled WGS sequence"/>
</dbReference>
<keyword evidence="1" id="KW-0732">Signal</keyword>
<evidence type="ECO:0008006" key="4">
    <source>
        <dbReference type="Google" id="ProtNLM"/>
    </source>
</evidence>
<sequence length="570" mass="59017">MSRPPLLRISFASLLAAGLCLAPSPDGAAYAQDDVKTAGDAADPFIADAAKLIPADAGIVVRIADPDSALTHLTAFVRNAAPQYAAQMAAGRGVLGMSVQNVTLTGVNLKEPWYIVAIPRPDEPPATVFLMPAANVQAMETGIGPGMSLKTIGTYAAYTDAGEEILESFGEGGRFASMLPGSAKEIAADHDIAIAINVPRLLEVYGDQLKEGLEAAKEQAAQNAAAGPDAADSQAKAIDAFSDLLEQSGMTVVGFKATEDALSFKKVSAFEPGSDVAAALATQAPKPFASLGKLPEGMDGYMAMEGDFAPLLELVKGLAPGEEQAPQRDVLSALIESGLTATAGGFQLGGDTMFSGVQVTTVKDVSAAKTAIEKYLKAADGMEQMGLRTTIEDAGTMEVGGITLQKFITDLEATEQTEQATAAVKAFRTLYGEAGNEQMIGYTEDALIQINGGGDDFAQEAVEHATGKSAHSNEALDAVGAVLPKQGNLFAAIDLASAIQTGLAVAVEKELFPPLFSPEMIRAVQIDSSYAALVVTVEGDTVVAEGLIPAEQVRNIVDFGEALQGGAERF</sequence>
<dbReference type="EMBL" id="WTPX01000021">
    <property type="protein sequence ID" value="NNJ24962.1"/>
    <property type="molecule type" value="Genomic_DNA"/>
</dbReference>
<keyword evidence="3" id="KW-1185">Reference proteome</keyword>
<evidence type="ECO:0000313" key="3">
    <source>
        <dbReference type="Proteomes" id="UP000609651"/>
    </source>
</evidence>
<gene>
    <name evidence="2" type="ORF">LzC2_10240</name>
</gene>
<feature type="chain" id="PRO_5047229793" description="DUF3352 domain-containing protein" evidence="1">
    <location>
        <begin position="29"/>
        <end position="570"/>
    </location>
</feature>
<organism evidence="2 3">
    <name type="scientific">Alienimonas chondri</name>
    <dbReference type="NCBI Taxonomy" id="2681879"/>
    <lineage>
        <taxon>Bacteria</taxon>
        <taxon>Pseudomonadati</taxon>
        <taxon>Planctomycetota</taxon>
        <taxon>Planctomycetia</taxon>
        <taxon>Planctomycetales</taxon>
        <taxon>Planctomycetaceae</taxon>
        <taxon>Alienimonas</taxon>
    </lineage>
</organism>
<accession>A0ABX1VCK8</accession>
<dbReference type="RefSeq" id="WP_171184462.1">
    <property type="nucleotide sequence ID" value="NZ_WTPX01000021.1"/>
</dbReference>
<proteinExistence type="predicted"/>
<reference evidence="2 3" key="1">
    <citation type="journal article" date="2020" name="Syst. Appl. Microbiol.">
        <title>Alienimonas chondri sp. nov., a novel planctomycete isolated from the biofilm of the red alga Chondrus crispus.</title>
        <authorList>
            <person name="Vitorino I."/>
            <person name="Albuquerque L."/>
            <person name="Wiegand S."/>
            <person name="Kallscheuer N."/>
            <person name="da Costa M.S."/>
            <person name="Lobo-da-Cunha A."/>
            <person name="Jogler C."/>
            <person name="Lage O.M."/>
        </authorList>
    </citation>
    <scope>NUCLEOTIDE SEQUENCE [LARGE SCALE GENOMIC DNA]</scope>
    <source>
        <strain evidence="2 3">LzC2</strain>
    </source>
</reference>
<evidence type="ECO:0000313" key="2">
    <source>
        <dbReference type="EMBL" id="NNJ24962.1"/>
    </source>
</evidence>
<evidence type="ECO:0000256" key="1">
    <source>
        <dbReference type="SAM" id="SignalP"/>
    </source>
</evidence>
<protein>
    <recommendedName>
        <fullName evidence="4">DUF3352 domain-containing protein</fullName>
    </recommendedName>
</protein>
<comment type="caution">
    <text evidence="2">The sequence shown here is derived from an EMBL/GenBank/DDBJ whole genome shotgun (WGS) entry which is preliminary data.</text>
</comment>
<feature type="signal peptide" evidence="1">
    <location>
        <begin position="1"/>
        <end position="28"/>
    </location>
</feature>